<keyword evidence="3" id="KW-1015">Disulfide bond</keyword>
<evidence type="ECO:0000256" key="2">
    <source>
        <dbReference type="ARBA" id="ARBA00022748"/>
    </source>
</evidence>
<dbReference type="PROSITE" id="PS51257">
    <property type="entry name" value="PROKAR_LIPOPROTEIN"/>
    <property type="match status" value="1"/>
</dbReference>
<evidence type="ECO:0000256" key="1">
    <source>
        <dbReference type="ARBA" id="ARBA00004196"/>
    </source>
</evidence>
<dbReference type="PROSITE" id="PS51352">
    <property type="entry name" value="THIOREDOXIN_2"/>
    <property type="match status" value="1"/>
</dbReference>
<keyword evidence="5" id="KW-0175">Coiled coil</keyword>
<name>A0ABU3ADS9_9FLAO</name>
<feature type="coiled-coil region" evidence="5">
    <location>
        <begin position="147"/>
        <end position="174"/>
    </location>
</feature>
<dbReference type="InterPro" id="IPR013766">
    <property type="entry name" value="Thioredoxin_domain"/>
</dbReference>
<dbReference type="InterPro" id="IPR050553">
    <property type="entry name" value="Thioredoxin_ResA/DsbE_sf"/>
</dbReference>
<dbReference type="InterPro" id="IPR036249">
    <property type="entry name" value="Thioredoxin-like_sf"/>
</dbReference>
<dbReference type="Gene3D" id="3.40.30.10">
    <property type="entry name" value="Glutaredoxin"/>
    <property type="match status" value="1"/>
</dbReference>
<dbReference type="SUPFAM" id="SSF52833">
    <property type="entry name" value="Thioredoxin-like"/>
    <property type="match status" value="1"/>
</dbReference>
<feature type="domain" description="Thioredoxin" evidence="7">
    <location>
        <begin position="233"/>
        <end position="371"/>
    </location>
</feature>
<keyword evidence="2" id="KW-0201">Cytochrome c-type biogenesis</keyword>
<dbReference type="Pfam" id="PF14289">
    <property type="entry name" value="DUF4369"/>
    <property type="match status" value="1"/>
</dbReference>
<evidence type="ECO:0000313" key="8">
    <source>
        <dbReference type="EMBL" id="MDT0607667.1"/>
    </source>
</evidence>
<evidence type="ECO:0000313" key="9">
    <source>
        <dbReference type="Proteomes" id="UP001255246"/>
    </source>
</evidence>
<evidence type="ECO:0000256" key="5">
    <source>
        <dbReference type="SAM" id="Coils"/>
    </source>
</evidence>
<dbReference type="RefSeq" id="WP_311351608.1">
    <property type="nucleotide sequence ID" value="NZ_JAVRHR010000002.1"/>
</dbReference>
<dbReference type="CDD" id="cd02966">
    <property type="entry name" value="TlpA_like_family"/>
    <property type="match status" value="1"/>
</dbReference>
<comment type="subcellular location">
    <subcellularLocation>
        <location evidence="1">Cell envelope</location>
    </subcellularLocation>
</comment>
<proteinExistence type="predicted"/>
<dbReference type="Proteomes" id="UP001255246">
    <property type="component" value="Unassembled WGS sequence"/>
</dbReference>
<dbReference type="InterPro" id="IPR025380">
    <property type="entry name" value="DUF4369"/>
</dbReference>
<feature type="signal peptide" evidence="6">
    <location>
        <begin position="1"/>
        <end position="20"/>
    </location>
</feature>
<evidence type="ECO:0000259" key="7">
    <source>
        <dbReference type="PROSITE" id="PS51352"/>
    </source>
</evidence>
<keyword evidence="4" id="KW-0676">Redox-active center</keyword>
<dbReference type="EMBL" id="JAVRHR010000002">
    <property type="protein sequence ID" value="MDT0607667.1"/>
    <property type="molecule type" value="Genomic_DNA"/>
</dbReference>
<keyword evidence="9" id="KW-1185">Reference proteome</keyword>
<reference evidence="8 9" key="1">
    <citation type="submission" date="2023-09" db="EMBL/GenBank/DDBJ databases">
        <authorList>
            <person name="Rey-Velasco X."/>
        </authorList>
    </citation>
    <scope>NUCLEOTIDE SEQUENCE [LARGE SCALE GENOMIC DNA]</scope>
    <source>
        <strain evidence="8 9">F388</strain>
    </source>
</reference>
<dbReference type="PANTHER" id="PTHR42852:SF6">
    <property type="entry name" value="THIOL:DISULFIDE INTERCHANGE PROTEIN DSBE"/>
    <property type="match status" value="1"/>
</dbReference>
<dbReference type="PANTHER" id="PTHR42852">
    <property type="entry name" value="THIOL:DISULFIDE INTERCHANGE PROTEIN DSBE"/>
    <property type="match status" value="1"/>
</dbReference>
<evidence type="ECO:0000256" key="3">
    <source>
        <dbReference type="ARBA" id="ARBA00023157"/>
    </source>
</evidence>
<feature type="chain" id="PRO_5046904602" evidence="6">
    <location>
        <begin position="21"/>
        <end position="371"/>
    </location>
</feature>
<dbReference type="InterPro" id="IPR000866">
    <property type="entry name" value="AhpC/TSA"/>
</dbReference>
<sequence>MIRKLSIFSLFALLIVACNSNPSGYTIDGELRGELENGTQVFLKTTDSLARGLIDIDTTTIENNQFTFTGEIDELGVHYLFFDGVQGNAPLILENGTISFKAQKDSLAFSKVKGTAQNDMFMEFLVESRRLRSMSKSMNDEFSKARMAKDTANMEALRAEYLDFQEEAKSYEIDFIEENPSALIAVLILERIIATKTLPLNEVESLYGALAPEIKATEPGKRVEEELKKAKGTAIGSQAPEFSGPTPSGELLALNDVKGKLTLIDFWAAWCKPCRAENPNIVSVYEKYKDKGLNVVSVSLDRKEEDWLKAIEADGLEWNHISNLQYFKGPIAQLYNINAIPAAFLLDENGVIVAKDLRGPALEQKVSELLN</sequence>
<gene>
    <name evidence="8" type="ORF">RM706_11520</name>
</gene>
<dbReference type="Pfam" id="PF00578">
    <property type="entry name" value="AhpC-TSA"/>
    <property type="match status" value="1"/>
</dbReference>
<organism evidence="8 9">
    <name type="scientific">Croceitalea rosinachiae</name>
    <dbReference type="NCBI Taxonomy" id="3075596"/>
    <lineage>
        <taxon>Bacteria</taxon>
        <taxon>Pseudomonadati</taxon>
        <taxon>Bacteroidota</taxon>
        <taxon>Flavobacteriia</taxon>
        <taxon>Flavobacteriales</taxon>
        <taxon>Flavobacteriaceae</taxon>
        <taxon>Croceitalea</taxon>
    </lineage>
</organism>
<protein>
    <submittedName>
        <fullName evidence="8">TlpA disulfide reductase family protein</fullName>
    </submittedName>
</protein>
<evidence type="ECO:0000256" key="6">
    <source>
        <dbReference type="SAM" id="SignalP"/>
    </source>
</evidence>
<keyword evidence="6" id="KW-0732">Signal</keyword>
<evidence type="ECO:0000256" key="4">
    <source>
        <dbReference type="ARBA" id="ARBA00023284"/>
    </source>
</evidence>
<comment type="caution">
    <text evidence="8">The sequence shown here is derived from an EMBL/GenBank/DDBJ whole genome shotgun (WGS) entry which is preliminary data.</text>
</comment>
<accession>A0ABU3ADS9</accession>